<reference evidence="2 3" key="1">
    <citation type="journal article" date="2015" name="MBio">
        <title>Genome-Resolved Metagenomic Analysis Reveals Roles for Candidate Phyla and Other Microbial Community Members in Biogeochemical Transformations in Oil Reservoirs.</title>
        <authorList>
            <person name="Hu P."/>
            <person name="Tom L."/>
            <person name="Singh A."/>
            <person name="Thomas B.C."/>
            <person name="Baker B.J."/>
            <person name="Piceno Y.M."/>
            <person name="Andersen G.L."/>
            <person name="Banfield J.F."/>
        </authorList>
    </citation>
    <scope>NUCLEOTIDE SEQUENCE [LARGE SCALE GENOMIC DNA]</scope>
    <source>
        <strain evidence="2">46_16</strain>
    </source>
</reference>
<feature type="transmembrane region" description="Helical" evidence="1">
    <location>
        <begin position="109"/>
        <end position="134"/>
    </location>
</feature>
<sequence length="267" mass="29022">MILLSISIVIALLVIIGLPIAAGYWMKDKLSVSWQTITFGVLGYFIVQVLVSLIFSGLTSVIPGWDAAAGGETFSVSQILTNVFLGVIIGVLARWGGMKFLKLENLEDAYGLAVGYGGAESIMLVGLPLLMTFITMLSNINIDPQTSALEPEMISQIEELWALEFYIPLATALERITAFVMHITVTLLILQVFKRNQPAWLGAAAGLEMLITGLVVSLSEAGLHYGWVILIGVILMVGNLVIIYRLNGFDIDITKSVRTKEDTGDTR</sequence>
<feature type="transmembrane region" description="Helical" evidence="1">
    <location>
        <begin position="225"/>
        <end position="246"/>
    </location>
</feature>
<feature type="transmembrane region" description="Helical" evidence="1">
    <location>
        <begin position="200"/>
        <end position="219"/>
    </location>
</feature>
<dbReference type="Proteomes" id="UP000064249">
    <property type="component" value="Unassembled WGS sequence"/>
</dbReference>
<name>A0A117LGC4_9CHLR</name>
<feature type="transmembrane region" description="Helical" evidence="1">
    <location>
        <begin position="79"/>
        <end position="97"/>
    </location>
</feature>
<comment type="caution">
    <text evidence="2">The sequence shown here is derived from an EMBL/GenBank/DDBJ whole genome shotgun (WGS) entry which is preliminary data.</text>
</comment>
<evidence type="ECO:0000313" key="3">
    <source>
        <dbReference type="Proteomes" id="UP000064249"/>
    </source>
</evidence>
<organism evidence="2 3">
    <name type="scientific">Anaerolinea thermophila</name>
    <dbReference type="NCBI Taxonomy" id="167964"/>
    <lineage>
        <taxon>Bacteria</taxon>
        <taxon>Bacillati</taxon>
        <taxon>Chloroflexota</taxon>
        <taxon>Anaerolineae</taxon>
        <taxon>Anaerolineales</taxon>
        <taxon>Anaerolineaceae</taxon>
        <taxon>Anaerolinea</taxon>
    </lineage>
</organism>
<dbReference type="Pfam" id="PF10086">
    <property type="entry name" value="YhfC"/>
    <property type="match status" value="1"/>
</dbReference>
<evidence type="ECO:0000256" key="1">
    <source>
        <dbReference type="SAM" id="Phobius"/>
    </source>
</evidence>
<evidence type="ECO:0008006" key="4">
    <source>
        <dbReference type="Google" id="ProtNLM"/>
    </source>
</evidence>
<evidence type="ECO:0000313" key="2">
    <source>
        <dbReference type="EMBL" id="KUK45685.1"/>
    </source>
</evidence>
<feature type="transmembrane region" description="Helical" evidence="1">
    <location>
        <begin position="176"/>
        <end position="193"/>
    </location>
</feature>
<feature type="transmembrane region" description="Helical" evidence="1">
    <location>
        <begin position="37"/>
        <end position="59"/>
    </location>
</feature>
<dbReference type="EMBL" id="LGFU01000188">
    <property type="protein sequence ID" value="KUK45685.1"/>
    <property type="molecule type" value="Genomic_DNA"/>
</dbReference>
<accession>A0A117LGC4</accession>
<keyword evidence="1" id="KW-1133">Transmembrane helix</keyword>
<gene>
    <name evidence="2" type="ORF">XD73_1441</name>
</gene>
<feature type="transmembrane region" description="Helical" evidence="1">
    <location>
        <begin position="6"/>
        <end position="25"/>
    </location>
</feature>
<dbReference type="InterPro" id="IPR011397">
    <property type="entry name" value="YhfC"/>
</dbReference>
<keyword evidence="1" id="KW-0472">Membrane</keyword>
<keyword evidence="1" id="KW-0812">Transmembrane</keyword>
<proteinExistence type="predicted"/>
<protein>
    <recommendedName>
        <fullName evidence="4">YhfC family intramembrane metalloprotease</fullName>
    </recommendedName>
</protein>
<dbReference type="AlphaFoldDB" id="A0A117LGC4"/>